<evidence type="ECO:0000313" key="7">
    <source>
        <dbReference type="Proteomes" id="UP000242715"/>
    </source>
</evidence>
<dbReference type="InterPro" id="IPR040122">
    <property type="entry name" value="Importin_beta"/>
</dbReference>
<evidence type="ECO:0000256" key="1">
    <source>
        <dbReference type="ARBA" id="ARBA00004496"/>
    </source>
</evidence>
<dbReference type="AlphaFoldDB" id="A0A2Z6LT22"/>
<dbReference type="InterPro" id="IPR016024">
    <property type="entry name" value="ARM-type_fold"/>
</dbReference>
<name>A0A2Z6LT22_TRISU</name>
<keyword evidence="2" id="KW-0813">Transport</keyword>
<evidence type="ECO:0000256" key="3">
    <source>
        <dbReference type="ARBA" id="ARBA00022490"/>
    </source>
</evidence>
<dbReference type="Gene3D" id="1.25.10.10">
    <property type="entry name" value="Leucine-rich Repeat Variant"/>
    <property type="match status" value="2"/>
</dbReference>
<evidence type="ECO:0000256" key="4">
    <source>
        <dbReference type="ARBA" id="ARBA00022737"/>
    </source>
</evidence>
<keyword evidence="7" id="KW-1185">Reference proteome</keyword>
<dbReference type="OrthoDB" id="543373at2759"/>
<sequence length="306" mass="34512">MVTKILKLFQDSHVQVRLAAFTLMEMPINFVQAAQILYHHRFVHAFTIALGSDQDNKVKEQAASAMLFFLKNTIPDSLALFPNVDTLMNKLLSMIKVKIIVLQYAGFQYFANYLLILLEACSDKSSEIKEEAARGIRICAEFGSPNFKPFINMILSELSNLMKDPSRSISENAKACDVAVSAVGRICEFHRDSIDRSSIVPVWLSFFPLKDDLVEAKIMHEQLCLMVGRLDKDLLGPGNQNLVKIITVFLEVIEKGDKLATTQTINQINNLLRQFGQNIPPSVFETILMSLNPQQRELLLPFVSSF</sequence>
<proteinExistence type="predicted"/>
<dbReference type="PANTHER" id="PTHR10527">
    <property type="entry name" value="IMPORTIN BETA"/>
    <property type="match status" value="1"/>
</dbReference>
<keyword evidence="5" id="KW-0653">Protein transport</keyword>
<dbReference type="GO" id="GO:0006606">
    <property type="term" value="P:protein import into nucleus"/>
    <property type="evidence" value="ECO:0007669"/>
    <property type="project" value="InterPro"/>
</dbReference>
<dbReference type="InterPro" id="IPR011989">
    <property type="entry name" value="ARM-like"/>
</dbReference>
<evidence type="ECO:0000313" key="6">
    <source>
        <dbReference type="EMBL" id="GAU22441.1"/>
    </source>
</evidence>
<keyword evidence="4" id="KW-0677">Repeat</keyword>
<evidence type="ECO:0000256" key="5">
    <source>
        <dbReference type="ARBA" id="ARBA00022927"/>
    </source>
</evidence>
<dbReference type="GO" id="GO:0005737">
    <property type="term" value="C:cytoplasm"/>
    <property type="evidence" value="ECO:0007669"/>
    <property type="project" value="UniProtKB-SubCell"/>
</dbReference>
<protein>
    <submittedName>
        <fullName evidence="6">Uncharacterized protein</fullName>
    </submittedName>
</protein>
<gene>
    <name evidence="6" type="ORF">TSUD_123280</name>
</gene>
<dbReference type="SUPFAM" id="SSF48371">
    <property type="entry name" value="ARM repeat"/>
    <property type="match status" value="1"/>
</dbReference>
<reference evidence="7" key="1">
    <citation type="journal article" date="2017" name="Front. Plant Sci.">
        <title>Climate Clever Clovers: New Paradigm to Reduce the Environmental Footprint of Ruminants by Breeding Low Methanogenic Forages Utilizing Haplotype Variation.</title>
        <authorList>
            <person name="Kaur P."/>
            <person name="Appels R."/>
            <person name="Bayer P.E."/>
            <person name="Keeble-Gagnere G."/>
            <person name="Wang J."/>
            <person name="Hirakawa H."/>
            <person name="Shirasawa K."/>
            <person name="Vercoe P."/>
            <person name="Stefanova K."/>
            <person name="Durmic Z."/>
            <person name="Nichols P."/>
            <person name="Revell C."/>
            <person name="Isobe S.N."/>
            <person name="Edwards D."/>
            <person name="Erskine W."/>
        </authorList>
    </citation>
    <scope>NUCLEOTIDE SEQUENCE [LARGE SCALE GENOMIC DNA]</scope>
    <source>
        <strain evidence="7">cv. Daliak</strain>
    </source>
</reference>
<accession>A0A2Z6LT22</accession>
<dbReference type="Proteomes" id="UP000242715">
    <property type="component" value="Unassembled WGS sequence"/>
</dbReference>
<dbReference type="EMBL" id="DF973247">
    <property type="protein sequence ID" value="GAU22441.1"/>
    <property type="molecule type" value="Genomic_DNA"/>
</dbReference>
<comment type="subcellular location">
    <subcellularLocation>
        <location evidence="1">Cytoplasm</location>
    </subcellularLocation>
</comment>
<keyword evidence="3" id="KW-0963">Cytoplasm</keyword>
<organism evidence="6 7">
    <name type="scientific">Trifolium subterraneum</name>
    <name type="common">Subterranean clover</name>
    <dbReference type="NCBI Taxonomy" id="3900"/>
    <lineage>
        <taxon>Eukaryota</taxon>
        <taxon>Viridiplantae</taxon>
        <taxon>Streptophyta</taxon>
        <taxon>Embryophyta</taxon>
        <taxon>Tracheophyta</taxon>
        <taxon>Spermatophyta</taxon>
        <taxon>Magnoliopsida</taxon>
        <taxon>eudicotyledons</taxon>
        <taxon>Gunneridae</taxon>
        <taxon>Pentapetalae</taxon>
        <taxon>rosids</taxon>
        <taxon>fabids</taxon>
        <taxon>Fabales</taxon>
        <taxon>Fabaceae</taxon>
        <taxon>Papilionoideae</taxon>
        <taxon>50 kb inversion clade</taxon>
        <taxon>NPAAA clade</taxon>
        <taxon>Hologalegina</taxon>
        <taxon>IRL clade</taxon>
        <taxon>Trifolieae</taxon>
        <taxon>Trifolium</taxon>
    </lineage>
</organism>
<evidence type="ECO:0000256" key="2">
    <source>
        <dbReference type="ARBA" id="ARBA00022448"/>
    </source>
</evidence>